<dbReference type="AlphaFoldDB" id="A0AA41S9G6"/>
<name>A0AA41S9G6_PAPNU</name>
<feature type="transmembrane region" description="Helical" evidence="1">
    <location>
        <begin position="147"/>
        <end position="174"/>
    </location>
</feature>
<organism evidence="2 3">
    <name type="scientific">Papaver nudicaule</name>
    <name type="common">Iceland poppy</name>
    <dbReference type="NCBI Taxonomy" id="74823"/>
    <lineage>
        <taxon>Eukaryota</taxon>
        <taxon>Viridiplantae</taxon>
        <taxon>Streptophyta</taxon>
        <taxon>Embryophyta</taxon>
        <taxon>Tracheophyta</taxon>
        <taxon>Spermatophyta</taxon>
        <taxon>Magnoliopsida</taxon>
        <taxon>Ranunculales</taxon>
        <taxon>Papaveraceae</taxon>
        <taxon>Papaveroideae</taxon>
        <taxon>Papaver</taxon>
    </lineage>
</organism>
<keyword evidence="1" id="KW-0812">Transmembrane</keyword>
<dbReference type="EMBL" id="JAJJMA010125731">
    <property type="protein sequence ID" value="MCL7032652.1"/>
    <property type="molecule type" value="Genomic_DNA"/>
</dbReference>
<gene>
    <name evidence="2" type="ORF">MKW94_021880</name>
</gene>
<keyword evidence="1" id="KW-1133">Transmembrane helix</keyword>
<reference evidence="2" key="1">
    <citation type="submission" date="2022-03" db="EMBL/GenBank/DDBJ databases">
        <title>A functionally conserved STORR gene fusion in Papaver species that diverged 16.8 million years ago.</title>
        <authorList>
            <person name="Catania T."/>
        </authorList>
    </citation>
    <scope>NUCLEOTIDE SEQUENCE</scope>
    <source>
        <strain evidence="2">S-191538</strain>
    </source>
</reference>
<evidence type="ECO:0000313" key="3">
    <source>
        <dbReference type="Proteomes" id="UP001177140"/>
    </source>
</evidence>
<keyword evidence="1" id="KW-0472">Membrane</keyword>
<evidence type="ECO:0000313" key="2">
    <source>
        <dbReference type="EMBL" id="MCL7032652.1"/>
    </source>
</evidence>
<feature type="transmembrane region" description="Helical" evidence="1">
    <location>
        <begin position="73"/>
        <end position="92"/>
    </location>
</feature>
<protein>
    <submittedName>
        <fullName evidence="2">Uncharacterized protein</fullName>
    </submittedName>
</protein>
<evidence type="ECO:0000256" key="1">
    <source>
        <dbReference type="SAM" id="Phobius"/>
    </source>
</evidence>
<comment type="caution">
    <text evidence="2">The sequence shown here is derived from an EMBL/GenBank/DDBJ whole genome shotgun (WGS) entry which is preliminary data.</text>
</comment>
<sequence length="177" mass="19841">MINQLQTIETKFKELRNGYRNWVSKQSFPLEATAKRIMKRIRKKEEDVQTRMASGFGAGVMLGIMMPEADPSVAVNAIVLGVVGALVGAGMFQLGQKTSQSPGDYARTRCMLSDLGLQNYERNFKKGFLTDITMHLLTDRQVLLGKFISPVVIFCMFVASTKMMTTFFICLHLLQCS</sequence>
<proteinExistence type="predicted"/>
<accession>A0AA41S9G6</accession>
<dbReference type="Proteomes" id="UP001177140">
    <property type="component" value="Unassembled WGS sequence"/>
</dbReference>
<keyword evidence="3" id="KW-1185">Reference proteome</keyword>